<keyword evidence="1" id="KW-1003">Cell membrane</keyword>
<dbReference type="HAMAP" id="MF_00386">
    <property type="entry name" value="UPF0161_YidD"/>
    <property type="match status" value="1"/>
</dbReference>
<gene>
    <name evidence="2" type="primary">yidD</name>
    <name evidence="2" type="ORF">HYW89_02615</name>
</gene>
<name>A0A7T5URR1_9BACT</name>
<evidence type="ECO:0000313" key="2">
    <source>
        <dbReference type="EMBL" id="QQG44883.1"/>
    </source>
</evidence>
<organism evidence="2 3">
    <name type="scientific">Candidatus Sungiibacteriota bacterium</name>
    <dbReference type="NCBI Taxonomy" id="2750080"/>
    <lineage>
        <taxon>Bacteria</taxon>
        <taxon>Candidatus Sungiibacteriota</taxon>
    </lineage>
</organism>
<dbReference type="NCBIfam" id="TIGR00278">
    <property type="entry name" value="membrane protein insertion efficiency factor YidD"/>
    <property type="match status" value="1"/>
</dbReference>
<dbReference type="EMBL" id="CP066690">
    <property type="protein sequence ID" value="QQG44883.1"/>
    <property type="molecule type" value="Genomic_DNA"/>
</dbReference>
<dbReference type="Pfam" id="PF01809">
    <property type="entry name" value="YidD"/>
    <property type="match status" value="1"/>
</dbReference>
<dbReference type="InterPro" id="IPR002696">
    <property type="entry name" value="Membr_insert_effic_factor_YidD"/>
</dbReference>
<dbReference type="GO" id="GO:0005886">
    <property type="term" value="C:plasma membrane"/>
    <property type="evidence" value="ECO:0007669"/>
    <property type="project" value="UniProtKB-SubCell"/>
</dbReference>
<comment type="similarity">
    <text evidence="1">Belongs to the UPF0161 family.</text>
</comment>
<evidence type="ECO:0000256" key="1">
    <source>
        <dbReference type="HAMAP-Rule" id="MF_00386"/>
    </source>
</evidence>
<dbReference type="AlphaFoldDB" id="A0A7T5URR1"/>
<sequence>MKISKKHWNEPLARFVLTVITFYQKTISPDHGAVRILPPSARCRFYPSCSDYARQAIRQYGLIKGVVVSVRRILRCHPGNAGGYDPVRDLGQQ</sequence>
<dbReference type="PANTHER" id="PTHR33383:SF1">
    <property type="entry name" value="MEMBRANE PROTEIN INSERTION EFFICIENCY FACTOR-RELATED"/>
    <property type="match status" value="1"/>
</dbReference>
<proteinExistence type="inferred from homology"/>
<accession>A0A7T5URR1</accession>
<comment type="subcellular location">
    <subcellularLocation>
        <location evidence="1">Cell membrane</location>
        <topology evidence="1">Peripheral membrane protein</topology>
        <orientation evidence="1">Cytoplasmic side</orientation>
    </subcellularLocation>
</comment>
<protein>
    <recommendedName>
        <fullName evidence="1">Putative membrane protein insertion efficiency factor</fullName>
    </recommendedName>
</protein>
<reference evidence="2 3" key="1">
    <citation type="submission" date="2020-07" db="EMBL/GenBank/DDBJ databases">
        <title>Huge and variable diversity of episymbiotic CPR bacteria and DPANN archaea in groundwater ecosystems.</title>
        <authorList>
            <person name="He C.Y."/>
            <person name="Keren R."/>
            <person name="Whittaker M."/>
            <person name="Farag I.F."/>
            <person name="Doudna J."/>
            <person name="Cate J.H.D."/>
            <person name="Banfield J.F."/>
        </authorList>
    </citation>
    <scope>NUCLEOTIDE SEQUENCE [LARGE SCALE GENOMIC DNA]</scope>
    <source>
        <strain evidence="2">NC_groundwater_541_Ag_S-0.1um_46_50</strain>
    </source>
</reference>
<keyword evidence="1" id="KW-0472">Membrane</keyword>
<dbReference type="PANTHER" id="PTHR33383">
    <property type="entry name" value="MEMBRANE PROTEIN INSERTION EFFICIENCY FACTOR-RELATED"/>
    <property type="match status" value="1"/>
</dbReference>
<comment type="function">
    <text evidence="1">Could be involved in insertion of integral membrane proteins into the membrane.</text>
</comment>
<dbReference type="SMART" id="SM01234">
    <property type="entry name" value="Haemolytic"/>
    <property type="match status" value="1"/>
</dbReference>
<dbReference type="Proteomes" id="UP000595618">
    <property type="component" value="Chromosome"/>
</dbReference>
<evidence type="ECO:0000313" key="3">
    <source>
        <dbReference type="Proteomes" id="UP000595618"/>
    </source>
</evidence>